<feature type="transmembrane region" description="Helical" evidence="1">
    <location>
        <begin position="305"/>
        <end position="324"/>
    </location>
</feature>
<evidence type="ECO:0000313" key="2">
    <source>
        <dbReference type="EMBL" id="PSN70980.1"/>
    </source>
</evidence>
<dbReference type="AlphaFoldDB" id="A0A2T2NZX9"/>
<gene>
    <name evidence="2" type="ORF">BS50DRAFT_545993</name>
</gene>
<dbReference type="Proteomes" id="UP000240883">
    <property type="component" value="Unassembled WGS sequence"/>
</dbReference>
<proteinExistence type="predicted"/>
<accession>A0A2T2NZX9</accession>
<keyword evidence="1" id="KW-0472">Membrane</keyword>
<feature type="transmembrane region" description="Helical" evidence="1">
    <location>
        <begin position="278"/>
        <end position="299"/>
    </location>
</feature>
<protein>
    <submittedName>
        <fullName evidence="2">Uncharacterized protein</fullName>
    </submittedName>
</protein>
<feature type="transmembrane region" description="Helical" evidence="1">
    <location>
        <begin position="20"/>
        <end position="38"/>
    </location>
</feature>
<reference evidence="2 3" key="1">
    <citation type="journal article" date="2018" name="Front. Microbiol.">
        <title>Genome-Wide Analysis of Corynespora cassiicola Leaf Fall Disease Putative Effectors.</title>
        <authorList>
            <person name="Lopez D."/>
            <person name="Ribeiro S."/>
            <person name="Label P."/>
            <person name="Fumanal B."/>
            <person name="Venisse J.S."/>
            <person name="Kohler A."/>
            <person name="de Oliveira R.R."/>
            <person name="Labutti K."/>
            <person name="Lipzen A."/>
            <person name="Lail K."/>
            <person name="Bauer D."/>
            <person name="Ohm R.A."/>
            <person name="Barry K.W."/>
            <person name="Spatafora J."/>
            <person name="Grigoriev I.V."/>
            <person name="Martin F.M."/>
            <person name="Pujade-Renaud V."/>
        </authorList>
    </citation>
    <scope>NUCLEOTIDE SEQUENCE [LARGE SCALE GENOMIC DNA]</scope>
    <source>
        <strain evidence="2 3">Philippines</strain>
    </source>
</reference>
<feature type="transmembrane region" description="Helical" evidence="1">
    <location>
        <begin position="245"/>
        <end position="266"/>
    </location>
</feature>
<feature type="transmembrane region" description="Helical" evidence="1">
    <location>
        <begin position="153"/>
        <end position="171"/>
    </location>
</feature>
<keyword evidence="3" id="KW-1185">Reference proteome</keyword>
<evidence type="ECO:0000313" key="3">
    <source>
        <dbReference type="Proteomes" id="UP000240883"/>
    </source>
</evidence>
<dbReference type="PANTHER" id="PTHR35043:SF7">
    <property type="entry name" value="TRANSCRIPTION FACTOR DOMAIN-CONTAINING PROTEIN"/>
    <property type="match status" value="1"/>
</dbReference>
<keyword evidence="1" id="KW-1133">Transmembrane helix</keyword>
<dbReference type="STRING" id="1448308.A0A2T2NZX9"/>
<name>A0A2T2NZX9_CORCC</name>
<evidence type="ECO:0000256" key="1">
    <source>
        <dbReference type="SAM" id="Phobius"/>
    </source>
</evidence>
<dbReference type="EMBL" id="KZ678131">
    <property type="protein sequence ID" value="PSN70980.1"/>
    <property type="molecule type" value="Genomic_DNA"/>
</dbReference>
<feature type="transmembrane region" description="Helical" evidence="1">
    <location>
        <begin position="183"/>
        <end position="201"/>
    </location>
</feature>
<dbReference type="PANTHER" id="PTHR35043">
    <property type="entry name" value="TRANSCRIPTION FACTOR DOMAIN-CONTAINING PROTEIN"/>
    <property type="match status" value="1"/>
</dbReference>
<dbReference type="OrthoDB" id="3061561at2759"/>
<feature type="transmembrane region" description="Helical" evidence="1">
    <location>
        <begin position="59"/>
        <end position="78"/>
    </location>
</feature>
<organism evidence="2 3">
    <name type="scientific">Corynespora cassiicola Philippines</name>
    <dbReference type="NCBI Taxonomy" id="1448308"/>
    <lineage>
        <taxon>Eukaryota</taxon>
        <taxon>Fungi</taxon>
        <taxon>Dikarya</taxon>
        <taxon>Ascomycota</taxon>
        <taxon>Pezizomycotina</taxon>
        <taxon>Dothideomycetes</taxon>
        <taxon>Pleosporomycetidae</taxon>
        <taxon>Pleosporales</taxon>
        <taxon>Corynesporascaceae</taxon>
        <taxon>Corynespora</taxon>
    </lineage>
</organism>
<sequence length="353" mass="40151">MNATADKVGFVPEPNGRGTIGLLWSCFATIFLCTWSAIHPNLPAIDDSPSRIFWRKVGYMLLAVIAPEYVAFCAFIEYSDARVFKKKVSGEPWKYTQYHHFLMGGFTVQHDPHDPSNHQCINPTDLLGLLETKVVEMPYTENSYIEDRSKANWFTRSITLLQVAWFIVQLSGRAAQRLPVSTLELFTLGLVICAAFTYILWWNKPLDVQKPVVLKLSDGKRIPPTLLERCRRVGFANGPNLDNNYMLYFTFIVSVTLFFGAAHVIGWNFEFPTGLESLLWRISSLCSVILPIALLGIIFLRENKFQYYSSIIVGVLYVIVRLYLFAEMFAGLRDAPAGLYQTPQWSQYFPALG</sequence>
<keyword evidence="1" id="KW-0812">Transmembrane</keyword>